<name>A0ABS7EG56_9GAMM</name>
<dbReference type="RefSeq" id="WP_220104014.1">
    <property type="nucleotide sequence ID" value="NZ_JAHZSS010000010.1"/>
</dbReference>
<dbReference type="Proteomes" id="UP001166251">
    <property type="component" value="Unassembled WGS sequence"/>
</dbReference>
<dbReference type="Pfam" id="PF01464">
    <property type="entry name" value="SLT"/>
    <property type="match status" value="1"/>
</dbReference>
<evidence type="ECO:0000259" key="1">
    <source>
        <dbReference type="Pfam" id="PF01464"/>
    </source>
</evidence>
<gene>
    <name evidence="2" type="ORF">K0504_09805</name>
</gene>
<dbReference type="SUPFAM" id="SSF53955">
    <property type="entry name" value="Lysozyme-like"/>
    <property type="match status" value="1"/>
</dbReference>
<evidence type="ECO:0000313" key="2">
    <source>
        <dbReference type="EMBL" id="MBW8191331.1"/>
    </source>
</evidence>
<evidence type="ECO:0000313" key="3">
    <source>
        <dbReference type="Proteomes" id="UP001166251"/>
    </source>
</evidence>
<comment type="caution">
    <text evidence="2">The sequence shown here is derived from an EMBL/GenBank/DDBJ whole genome shotgun (WGS) entry which is preliminary data.</text>
</comment>
<accession>A0ABS7EG56</accession>
<dbReference type="EMBL" id="JAHZSS010000010">
    <property type="protein sequence ID" value="MBW8191331.1"/>
    <property type="molecule type" value="Genomic_DNA"/>
</dbReference>
<keyword evidence="3" id="KW-1185">Reference proteome</keyword>
<protein>
    <submittedName>
        <fullName evidence="2">Lytic transglycosylase domain-containing protein</fullName>
    </submittedName>
</protein>
<dbReference type="InterPro" id="IPR008258">
    <property type="entry name" value="Transglycosylase_SLT_dom_1"/>
</dbReference>
<organism evidence="2 3">
    <name type="scientific">Neiella holothuriorum</name>
    <dbReference type="NCBI Taxonomy" id="2870530"/>
    <lineage>
        <taxon>Bacteria</taxon>
        <taxon>Pseudomonadati</taxon>
        <taxon>Pseudomonadota</taxon>
        <taxon>Gammaproteobacteria</taxon>
        <taxon>Alteromonadales</taxon>
        <taxon>Echinimonadaceae</taxon>
        <taxon>Neiella</taxon>
    </lineage>
</organism>
<dbReference type="CDD" id="cd13400">
    <property type="entry name" value="LT_IagB-like"/>
    <property type="match status" value="1"/>
</dbReference>
<reference evidence="2" key="1">
    <citation type="submission" date="2021-07" db="EMBL/GenBank/DDBJ databases">
        <title>Neiella marina sp. nov., isolated from the intestinal content of sea cucumber Apostichopus japonicus.</title>
        <authorList>
            <person name="Bai X."/>
        </authorList>
    </citation>
    <scope>NUCLEOTIDE SEQUENCE</scope>
    <source>
        <strain evidence="2">126</strain>
    </source>
</reference>
<proteinExistence type="predicted"/>
<dbReference type="InterPro" id="IPR023346">
    <property type="entry name" value="Lysozyme-like_dom_sf"/>
</dbReference>
<dbReference type="Gene3D" id="1.10.530.10">
    <property type="match status" value="1"/>
</dbReference>
<sequence>MFELPPVDLVELEPNPIVIESCLSKSAKKHQVPEVMLRAIMDVEAGKVGTVKANRNGSADLGVMQINTINLNEIKTNFPDVGWYELATRPCTNIDVAAWFLKKKIDNRDGHVIEGVGDYHSKTPEVRIKYMFRIFEKLNSETYQSLNVNWSEILGPAGK</sequence>
<feature type="domain" description="Transglycosylase SLT" evidence="1">
    <location>
        <begin position="22"/>
        <end position="120"/>
    </location>
</feature>